<dbReference type="Pfam" id="PF13456">
    <property type="entry name" value="RVT_3"/>
    <property type="match status" value="1"/>
</dbReference>
<reference evidence="3" key="1">
    <citation type="submission" date="2023-07" db="EMBL/GenBank/DDBJ databases">
        <title>A chromosome-level genome assembly of Lolium multiflorum.</title>
        <authorList>
            <person name="Chen Y."/>
            <person name="Copetti D."/>
            <person name="Kolliker R."/>
            <person name="Studer B."/>
        </authorList>
    </citation>
    <scope>NUCLEOTIDE SEQUENCE</scope>
    <source>
        <strain evidence="3">02402/16</strain>
        <tissue evidence="3">Leaf</tissue>
    </source>
</reference>
<dbReference type="InterPro" id="IPR040256">
    <property type="entry name" value="At4g02000-like"/>
</dbReference>
<dbReference type="Gene3D" id="3.30.420.10">
    <property type="entry name" value="Ribonuclease H-like superfamily/Ribonuclease H"/>
    <property type="match status" value="1"/>
</dbReference>
<feature type="domain" description="RNase H type-1" evidence="2">
    <location>
        <begin position="391"/>
        <end position="475"/>
    </location>
</feature>
<evidence type="ECO:0000259" key="2">
    <source>
        <dbReference type="Pfam" id="PF13456"/>
    </source>
</evidence>
<dbReference type="GO" id="GO:0003676">
    <property type="term" value="F:nucleic acid binding"/>
    <property type="evidence" value="ECO:0007669"/>
    <property type="project" value="InterPro"/>
</dbReference>
<evidence type="ECO:0000256" key="1">
    <source>
        <dbReference type="SAM" id="MobiDB-lite"/>
    </source>
</evidence>
<dbReference type="Proteomes" id="UP001231189">
    <property type="component" value="Unassembled WGS sequence"/>
</dbReference>
<organism evidence="3 4">
    <name type="scientific">Lolium multiflorum</name>
    <name type="common">Italian ryegrass</name>
    <name type="synonym">Lolium perenne subsp. multiflorum</name>
    <dbReference type="NCBI Taxonomy" id="4521"/>
    <lineage>
        <taxon>Eukaryota</taxon>
        <taxon>Viridiplantae</taxon>
        <taxon>Streptophyta</taxon>
        <taxon>Embryophyta</taxon>
        <taxon>Tracheophyta</taxon>
        <taxon>Spermatophyta</taxon>
        <taxon>Magnoliopsida</taxon>
        <taxon>Liliopsida</taxon>
        <taxon>Poales</taxon>
        <taxon>Poaceae</taxon>
        <taxon>BOP clade</taxon>
        <taxon>Pooideae</taxon>
        <taxon>Poodae</taxon>
        <taxon>Poeae</taxon>
        <taxon>Poeae Chloroplast Group 2 (Poeae type)</taxon>
        <taxon>Loliodinae</taxon>
        <taxon>Loliinae</taxon>
        <taxon>Lolium</taxon>
    </lineage>
</organism>
<evidence type="ECO:0000313" key="4">
    <source>
        <dbReference type="Proteomes" id="UP001231189"/>
    </source>
</evidence>
<keyword evidence="4" id="KW-1185">Reference proteome</keyword>
<name>A0AAD8U1L4_LOLMU</name>
<dbReference type="GO" id="GO:0004523">
    <property type="term" value="F:RNA-DNA hybrid ribonuclease activity"/>
    <property type="evidence" value="ECO:0007669"/>
    <property type="project" value="InterPro"/>
</dbReference>
<dbReference type="PANTHER" id="PTHR31286">
    <property type="entry name" value="GLYCINE-RICH CELL WALL STRUCTURAL PROTEIN 1.8-LIKE"/>
    <property type="match status" value="1"/>
</dbReference>
<feature type="region of interest" description="Disordered" evidence="1">
    <location>
        <begin position="249"/>
        <end position="270"/>
    </location>
</feature>
<dbReference type="PANTHER" id="PTHR31286:SF180">
    <property type="entry name" value="OS10G0362600 PROTEIN"/>
    <property type="match status" value="1"/>
</dbReference>
<dbReference type="CDD" id="cd06222">
    <property type="entry name" value="RNase_H_like"/>
    <property type="match status" value="1"/>
</dbReference>
<sequence>MEKVEDMLKDLRLSEAERKGVKLGWSDGKKAGVVAVQALGKLLSEKPAHVEGLEDSLGRVWCPLKGTDCKVMRDNLFMFTFKQESGKRKALLEGPWKVGNDLLVMEDFDPEKSLDEYEFGTTPIWVRVLKLPLGMMNRKTGERLGNQIGEYMDVDVGEDDMAAGEYLRIKVRINLANPIMRGVTVQLGDNRRERLCPLEFEFLPKFCFTCGIIGHEDKACKIQLATGEKQQYGKWLIAYIPKRRNDNEKSKWGKISDAGGQWRSSSSGGRQLQLRSNTLSWRKDIDNRNQQVGSGTNMDNVLEHIQPRVTEQMNEMLSAEYTREEIKDALESIGDLKAPGPDGMPAVFYKRYWGTVGDTVVNEVLSMLQGGSIPEGWNETVVVLIPKVQNPESRGGWGAIGRDHEAKLIFAAAGSVKAAGEALHTEAEALIQAIRVAENMGIGRPIFVSDCMGLVQATNNTSYDMSPLGALFREAKPRRTCSGQSRALTPAFVVRHPVLCSRRSFVPCAARPLPVLLHVSLLRELDGVACEESARRLVAQMSLASERAWPVKQGVSGISGRSPWVGHGGGARYD</sequence>
<comment type="caution">
    <text evidence="3">The sequence shown here is derived from an EMBL/GenBank/DDBJ whole genome shotgun (WGS) entry which is preliminary data.</text>
</comment>
<dbReference type="InterPro" id="IPR036397">
    <property type="entry name" value="RNaseH_sf"/>
</dbReference>
<dbReference type="AlphaFoldDB" id="A0AAD8U1L4"/>
<gene>
    <name evidence="3" type="ORF">QYE76_012306</name>
</gene>
<feature type="compositionally biased region" description="Low complexity" evidence="1">
    <location>
        <begin position="259"/>
        <end position="270"/>
    </location>
</feature>
<accession>A0AAD8U1L4</accession>
<protein>
    <recommendedName>
        <fullName evidence="2">RNase H type-1 domain-containing protein</fullName>
    </recommendedName>
</protein>
<dbReference type="InterPro" id="IPR002156">
    <property type="entry name" value="RNaseH_domain"/>
</dbReference>
<dbReference type="InterPro" id="IPR044730">
    <property type="entry name" value="RNase_H-like_dom_plant"/>
</dbReference>
<dbReference type="EMBL" id="JAUUTY010000001">
    <property type="protein sequence ID" value="KAK1695609.1"/>
    <property type="molecule type" value="Genomic_DNA"/>
</dbReference>
<evidence type="ECO:0000313" key="3">
    <source>
        <dbReference type="EMBL" id="KAK1695609.1"/>
    </source>
</evidence>
<proteinExistence type="predicted"/>